<dbReference type="PANTHER" id="PTHR44329">
    <property type="entry name" value="SERINE/THREONINE-PROTEIN KINASE TNNI3K-RELATED"/>
    <property type="match status" value="1"/>
</dbReference>
<dbReference type="InterPro" id="IPR051681">
    <property type="entry name" value="Ser/Thr_Kinases-Pseudokinases"/>
</dbReference>
<feature type="domain" description="Protein kinase" evidence="4">
    <location>
        <begin position="596"/>
        <end position="886"/>
    </location>
</feature>
<feature type="compositionally biased region" description="Polar residues" evidence="3">
    <location>
        <begin position="376"/>
        <end position="386"/>
    </location>
</feature>
<name>A0ABY8UME9_TETOB</name>
<evidence type="ECO:0000256" key="2">
    <source>
        <dbReference type="PROSITE-ProRule" id="PRU10141"/>
    </source>
</evidence>
<feature type="region of interest" description="Disordered" evidence="3">
    <location>
        <begin position="393"/>
        <end position="427"/>
    </location>
</feature>
<dbReference type="SMART" id="SM00065">
    <property type="entry name" value="GAF"/>
    <property type="match status" value="1"/>
</dbReference>
<evidence type="ECO:0000256" key="3">
    <source>
        <dbReference type="SAM" id="MobiDB-lite"/>
    </source>
</evidence>
<sequence>MGCIQSSPAAADKQAPDTPAKSVQSEHSSREVNGVQTKDPPIKAVEHEQPVEQCLAAVDEPSSPLMVVWKEVEVPLPSDEQNRWDQLVGYNILDTEPEEAYDRITELCKRLFKVPIAMVTFVDKDRVWLKSVQGLPGLKQVERRQSLCAWTLLSRFPEALVVPDLREDIRFKDFPVVVGWPHARFYAAVPLVNSDNVRLGTLCILDVKPRDFSSDSCTLLAQLASMVMREVERKRAMNDVLCNTAVRHESGDSITHDRQGLMLCDMATAKWAIYLVNEAWHRTTGISHEMAAGGHFWDLFEPPAPAQVQAYRLAVEQRRNFELRIPCNVGGGAGGSSTGRTNPQLEPLLIQQASSTAGSVAGGNGLNHSGALLQPQPVQSTWSGSLPGVNSFSGGCHSQNIQQQQQQDASGGSGGSSTAAAAGAGAGTPSAAGGKAIGFVSTFSGHEASRRRSIGGSMRYVRFQFRSISSAASHMTPAVSIPPALLSQDTRSNFYWATVDIPSAASTHGGDEAGSSFISGSNLYFTGGPGGVFGGTDNAWAGSVHASDSAAPSTHSSGPHTATGPGSDSSSMQQQQMGGMKTTFSLMPEDNPFQDITIGSLLGWGSYGRVHRGYWNGSLVAVKVLEQVAGDFNPRTSLEPLLHHRLSHPNIVAMFDVCTQEVDVCEDGRPLQEVWMVLEFCNRGTLSDAIQRGWLLSVRDGAPQPGQLDLLRALATAREVARAMEYLHSQSVLHGDLNGNNILLAGAALAPDGVDRRGFTAKVADFGLSRIITPENEKIITRTHGTITHMAPEVITEATHSKAADVYSFGVVLFELLSGSKPYQGMHYAQIVSSITSGKLLQMLPQQAPHLPPGLLELVASCLATKPVDRPTFIERRLLQESDNTYGASTNARVISPPLLPSHTVVHSFTPETAEAIAHSDSSGVHRMVAPPNRRNYATVEADPSTSNPFRRESIVRTRARSYIDNDPHNRNVDNVNPLRRRTWDYAKAPDSSTDGDFKYVAITQTELPVVAVGGISFAQTFEGATAVASSDSIAMSKGGKLGTPASTTIAAGSAVTWVGALVAANPYSKTSTAVSTAQRLGSLAASGVADGGITLAQAESASSMAQAEASGWDALGQPHSAESASSMAQAEALGWDELGDADECPQQLLAALLPLCHSSATLYAG</sequence>
<evidence type="ECO:0000313" key="5">
    <source>
        <dbReference type="EMBL" id="WIA21561.1"/>
    </source>
</evidence>
<evidence type="ECO:0000259" key="4">
    <source>
        <dbReference type="PROSITE" id="PS50011"/>
    </source>
</evidence>
<dbReference type="InterPro" id="IPR001245">
    <property type="entry name" value="Ser-Thr/Tyr_kinase_cat_dom"/>
</dbReference>
<gene>
    <name evidence="5" type="ORF">OEZ85_000756</name>
</gene>
<dbReference type="Pfam" id="PF01590">
    <property type="entry name" value="GAF"/>
    <property type="match status" value="1"/>
</dbReference>
<keyword evidence="1" id="KW-0675">Receptor</keyword>
<dbReference type="PROSITE" id="PS00107">
    <property type="entry name" value="PROTEIN_KINASE_ATP"/>
    <property type="match status" value="1"/>
</dbReference>
<organism evidence="5 6">
    <name type="scientific">Tetradesmus obliquus</name>
    <name type="common">Green alga</name>
    <name type="synonym">Acutodesmus obliquus</name>
    <dbReference type="NCBI Taxonomy" id="3088"/>
    <lineage>
        <taxon>Eukaryota</taxon>
        <taxon>Viridiplantae</taxon>
        <taxon>Chlorophyta</taxon>
        <taxon>core chlorophytes</taxon>
        <taxon>Chlorophyceae</taxon>
        <taxon>CS clade</taxon>
        <taxon>Sphaeropleales</taxon>
        <taxon>Scenedesmaceae</taxon>
        <taxon>Tetradesmus</taxon>
    </lineage>
</organism>
<reference evidence="5 6" key="1">
    <citation type="submission" date="2023-05" db="EMBL/GenBank/DDBJ databases">
        <title>A 100% complete, gapless, phased diploid assembly of the Scenedesmus obliquus UTEX 3031 genome.</title>
        <authorList>
            <person name="Biondi T.C."/>
            <person name="Hanschen E.R."/>
            <person name="Kwon T."/>
            <person name="Eng W."/>
            <person name="Kruse C.P.S."/>
            <person name="Koehler S.I."/>
            <person name="Kunde Y."/>
            <person name="Gleasner C.D."/>
            <person name="You Mak K.T."/>
            <person name="Polle J."/>
            <person name="Hovde B.T."/>
            <person name="Starkenburg S.R."/>
        </authorList>
    </citation>
    <scope>NUCLEOTIDE SEQUENCE [LARGE SCALE GENOMIC DNA]</scope>
    <source>
        <strain evidence="5 6">DOE0152z</strain>
    </source>
</reference>
<feature type="region of interest" description="Disordered" evidence="3">
    <location>
        <begin position="544"/>
        <end position="578"/>
    </location>
</feature>
<feature type="binding site" evidence="2">
    <location>
        <position position="623"/>
    </location>
    <ligand>
        <name>ATP</name>
        <dbReference type="ChEBI" id="CHEBI:30616"/>
    </ligand>
</feature>
<feature type="region of interest" description="Disordered" evidence="3">
    <location>
        <begin position="367"/>
        <end position="386"/>
    </location>
</feature>
<dbReference type="PROSITE" id="PS50011">
    <property type="entry name" value="PROTEIN_KINASE_DOM"/>
    <property type="match status" value="1"/>
</dbReference>
<dbReference type="SUPFAM" id="SSF55781">
    <property type="entry name" value="GAF domain-like"/>
    <property type="match status" value="1"/>
</dbReference>
<feature type="region of interest" description="Disordered" evidence="3">
    <location>
        <begin position="1110"/>
        <end position="1129"/>
    </location>
</feature>
<dbReference type="CDD" id="cd00130">
    <property type="entry name" value="PAS"/>
    <property type="match status" value="1"/>
</dbReference>
<proteinExistence type="predicted"/>
<evidence type="ECO:0000256" key="1">
    <source>
        <dbReference type="ARBA" id="ARBA00023170"/>
    </source>
</evidence>
<keyword evidence="6" id="KW-1185">Reference proteome</keyword>
<dbReference type="SUPFAM" id="SSF56112">
    <property type="entry name" value="Protein kinase-like (PK-like)"/>
    <property type="match status" value="1"/>
</dbReference>
<feature type="compositionally biased region" description="Low complexity" evidence="3">
    <location>
        <begin position="402"/>
        <end position="427"/>
    </location>
</feature>
<dbReference type="InterPro" id="IPR000719">
    <property type="entry name" value="Prot_kinase_dom"/>
</dbReference>
<feature type="compositionally biased region" description="Polar residues" evidence="3">
    <location>
        <begin position="550"/>
        <end position="560"/>
    </location>
</feature>
<keyword evidence="2" id="KW-0547">Nucleotide-binding</keyword>
<dbReference type="Gene3D" id="3.30.450.40">
    <property type="match status" value="1"/>
</dbReference>
<dbReference type="Gene3D" id="1.10.510.10">
    <property type="entry name" value="Transferase(Phosphotransferase) domain 1"/>
    <property type="match status" value="1"/>
</dbReference>
<dbReference type="Gene3D" id="3.30.200.20">
    <property type="entry name" value="Phosphorylase Kinase, domain 1"/>
    <property type="match status" value="1"/>
</dbReference>
<dbReference type="InterPro" id="IPR011009">
    <property type="entry name" value="Kinase-like_dom_sf"/>
</dbReference>
<protein>
    <recommendedName>
        <fullName evidence="4">Protein kinase domain-containing protein</fullName>
    </recommendedName>
</protein>
<dbReference type="EMBL" id="CP126220">
    <property type="protein sequence ID" value="WIA21561.1"/>
    <property type="molecule type" value="Genomic_DNA"/>
</dbReference>
<dbReference type="PANTHER" id="PTHR44329:SF214">
    <property type="entry name" value="PROTEIN KINASE DOMAIN-CONTAINING PROTEIN"/>
    <property type="match status" value="1"/>
</dbReference>
<evidence type="ECO:0000313" key="6">
    <source>
        <dbReference type="Proteomes" id="UP001244341"/>
    </source>
</evidence>
<dbReference type="Pfam" id="PF07714">
    <property type="entry name" value="PK_Tyr_Ser-Thr"/>
    <property type="match status" value="1"/>
</dbReference>
<feature type="region of interest" description="Disordered" evidence="3">
    <location>
        <begin position="1"/>
        <end position="41"/>
    </location>
</feature>
<dbReference type="InterPro" id="IPR029016">
    <property type="entry name" value="GAF-like_dom_sf"/>
</dbReference>
<accession>A0ABY8UME9</accession>
<keyword evidence="2" id="KW-0067">ATP-binding</keyword>
<dbReference type="InterPro" id="IPR017441">
    <property type="entry name" value="Protein_kinase_ATP_BS"/>
</dbReference>
<dbReference type="Proteomes" id="UP001244341">
    <property type="component" value="Chromosome 13b"/>
</dbReference>
<dbReference type="InterPro" id="IPR000014">
    <property type="entry name" value="PAS"/>
</dbReference>
<dbReference type="InterPro" id="IPR003018">
    <property type="entry name" value="GAF"/>
</dbReference>
<feature type="compositionally biased region" description="Low complexity" evidence="3">
    <location>
        <begin position="564"/>
        <end position="578"/>
    </location>
</feature>